<feature type="chain" id="PRO_5005864425" evidence="1">
    <location>
        <begin position="22"/>
        <end position="237"/>
    </location>
</feature>
<dbReference type="Proteomes" id="UP000053226">
    <property type="component" value="Unassembled WGS sequence"/>
</dbReference>
<dbReference type="GO" id="GO:0007155">
    <property type="term" value="P:cell adhesion"/>
    <property type="evidence" value="ECO:0007669"/>
    <property type="project" value="InterPro"/>
</dbReference>
<sequence>MKKQLLGLSVLVTFLSASALAAGPVANIQVTGDIKPPTCTVNGGNDDLLYALGNYSPSLISNTSVYQFPSVSNQLTVSCDAETYLTFKGEDAYPSVDTIISSTENINAKYATFNLVNADNTEQQVGGIVFKWSNVMVDGQPAFLSRANDGPNAGTWNQDTVLQKNVTIGWTSKQQKNVAVDELALVSGKVFTADIYNRNDSNRSYILSNETLATIGIDISEGVDFIGQSILTFSFGV</sequence>
<dbReference type="GO" id="GO:0009289">
    <property type="term" value="C:pilus"/>
    <property type="evidence" value="ECO:0007669"/>
    <property type="project" value="InterPro"/>
</dbReference>
<evidence type="ECO:0000313" key="3">
    <source>
        <dbReference type="Proteomes" id="UP000053226"/>
    </source>
</evidence>
<dbReference type="AlphaFoldDB" id="A0A0N0Z6L5"/>
<dbReference type="EMBL" id="LGAA01000027">
    <property type="protein sequence ID" value="KPD01855.1"/>
    <property type="molecule type" value="Genomic_DNA"/>
</dbReference>
<dbReference type="InterPro" id="IPR008966">
    <property type="entry name" value="Adhesion_dom_sf"/>
</dbReference>
<keyword evidence="3" id="KW-1185">Reference proteome</keyword>
<comment type="caution">
    <text evidence="2">The sequence shown here is derived from an EMBL/GenBank/DDBJ whole genome shotgun (WGS) entry which is preliminary data.</text>
</comment>
<evidence type="ECO:0000256" key="1">
    <source>
        <dbReference type="SAM" id="SignalP"/>
    </source>
</evidence>
<dbReference type="Gene3D" id="2.60.40.1090">
    <property type="entry name" value="Fimbrial-type adhesion domain"/>
    <property type="match status" value="1"/>
</dbReference>
<dbReference type="InterPro" id="IPR036937">
    <property type="entry name" value="Adhesion_dom_fimbrial_sf"/>
</dbReference>
<name>A0A0N0Z6L5_9GAMM</name>
<protein>
    <submittedName>
        <fullName evidence="2">Putative exported protein</fullName>
    </submittedName>
</protein>
<dbReference type="RefSeq" id="WP_053909158.1">
    <property type="nucleotide sequence ID" value="NZ_CAWMUS010000027.1"/>
</dbReference>
<proteinExistence type="predicted"/>
<gene>
    <name evidence="2" type="ORF">M992_2828</name>
</gene>
<organism evidence="2 3">
    <name type="scientific">Moellerella wisconsensis ATCC 35017</name>
    <dbReference type="NCBI Taxonomy" id="1354267"/>
    <lineage>
        <taxon>Bacteria</taxon>
        <taxon>Pseudomonadati</taxon>
        <taxon>Pseudomonadota</taxon>
        <taxon>Gammaproteobacteria</taxon>
        <taxon>Enterobacterales</taxon>
        <taxon>Morganellaceae</taxon>
        <taxon>Moellerella</taxon>
    </lineage>
</organism>
<dbReference type="SUPFAM" id="SSF49401">
    <property type="entry name" value="Bacterial adhesins"/>
    <property type="match status" value="1"/>
</dbReference>
<evidence type="ECO:0000313" key="2">
    <source>
        <dbReference type="EMBL" id="KPD01855.1"/>
    </source>
</evidence>
<feature type="signal peptide" evidence="1">
    <location>
        <begin position="1"/>
        <end position="21"/>
    </location>
</feature>
<reference evidence="2 3" key="1">
    <citation type="submission" date="2015-07" db="EMBL/GenBank/DDBJ databases">
        <title>ATOL: Assembling a taxonomically balanced genome-scale reconstruction of the evolutionary history of the Enterobacteriaceae.</title>
        <authorList>
            <person name="Plunkett G.III."/>
            <person name="Neeno-Eckwall E.C."/>
            <person name="Glasner J.D."/>
            <person name="Perna N.T."/>
        </authorList>
    </citation>
    <scope>NUCLEOTIDE SEQUENCE [LARGE SCALE GENOMIC DNA]</scope>
    <source>
        <strain evidence="2 3">ATCC 35017</strain>
    </source>
</reference>
<accession>A0A0N0Z6L5</accession>
<keyword evidence="1" id="KW-0732">Signal</keyword>
<dbReference type="OrthoDB" id="6467081at2"/>